<dbReference type="GeneID" id="4839635"/>
<dbReference type="GO" id="GO:0005737">
    <property type="term" value="C:cytoplasm"/>
    <property type="evidence" value="ECO:0007669"/>
    <property type="project" value="TreeGrafter"/>
</dbReference>
<proteinExistence type="predicted"/>
<dbReference type="GO" id="GO:0008270">
    <property type="term" value="F:zinc ion binding"/>
    <property type="evidence" value="ECO:0007669"/>
    <property type="project" value="UniProtKB-KW"/>
</dbReference>
<dbReference type="Pfam" id="PF13639">
    <property type="entry name" value="zf-RING_2"/>
    <property type="match status" value="1"/>
</dbReference>
<dbReference type="PANTHER" id="PTHR22765:SF416">
    <property type="entry name" value="E3 UBIQUITIN-PROTEIN LIGASE GODZILLA"/>
    <property type="match status" value="1"/>
</dbReference>
<dbReference type="InterPro" id="IPR013083">
    <property type="entry name" value="Znf_RING/FYVE/PHD"/>
</dbReference>
<accession>A3LV27</accession>
<feature type="compositionally biased region" description="Basic and acidic residues" evidence="2">
    <location>
        <begin position="512"/>
        <end position="551"/>
    </location>
</feature>
<dbReference type="SUPFAM" id="SSF57850">
    <property type="entry name" value="RING/U-box"/>
    <property type="match status" value="1"/>
</dbReference>
<evidence type="ECO:0000313" key="6">
    <source>
        <dbReference type="Proteomes" id="UP000002258"/>
    </source>
</evidence>
<keyword evidence="3" id="KW-0812">Transmembrane</keyword>
<evidence type="ECO:0000256" key="3">
    <source>
        <dbReference type="SAM" id="Phobius"/>
    </source>
</evidence>
<feature type="compositionally biased region" description="Low complexity" evidence="2">
    <location>
        <begin position="491"/>
        <end position="511"/>
    </location>
</feature>
<keyword evidence="6" id="KW-1185">Reference proteome</keyword>
<feature type="domain" description="RING-type" evidence="4">
    <location>
        <begin position="273"/>
        <end position="315"/>
    </location>
</feature>
<sequence length="551" mass="62204">MLAPDKTIYLAIRETSATVLQVTNSPTSTTTTVTQTRGTPPGSTETDSSTTVRTSPTFVGNTPSTVLFFIALAVGVFIALLFIFFTIRYFVRSKYGLHVYPLSRRHLIAGAAITSDRFHDTMTNEELQEHLNYIRDHHFIQTSFLERRFTGRRRRRRRGRYSRMKKLSEAEVEILFPKKTYTDWLNGGQERDHEKRDGVLQEEGNTDSGNLNIINEEDSSDLHSQTTVSDRVASSSRDMDNDDSIELHELKNEATNSVSADAEDDLHFTSGSCAICLETIGDEDIVRGLICGHVFHAECLDPWLTKRRACCPMCKRDYFFKKEAAESTETQTSTTNNETNNNVNENSDIQNSNENTNNNNDNTNNVDTSIIDDDDDTSIDYDAIRSNPAFRALLQELVPISERVRHIMSDPSNDHLDLEVRARAVAKKTYGRYFKVLWWKLMGISKEDLFNWAALTIFQDWRRANNQTGNEAENEAENEAQTGSTAEGTADSNDGTNTNDSNSNNNGNNNDTHSDSLESPVENRDMEEVDLGERDSPELSAARRDVVDNRV</sequence>
<gene>
    <name evidence="5" type="ORF">PICST_67783</name>
</gene>
<feature type="region of interest" description="Disordered" evidence="2">
    <location>
        <begin position="467"/>
        <end position="551"/>
    </location>
</feature>
<dbReference type="GO" id="GO:0006511">
    <property type="term" value="P:ubiquitin-dependent protein catabolic process"/>
    <property type="evidence" value="ECO:0007669"/>
    <property type="project" value="TreeGrafter"/>
</dbReference>
<keyword evidence="1" id="KW-0863">Zinc-finger</keyword>
<dbReference type="OrthoDB" id="8062037at2759"/>
<dbReference type="InParanoid" id="A3LV27"/>
<dbReference type="KEGG" id="pic:PICST_67783"/>
<keyword evidence="3" id="KW-1133">Transmembrane helix</keyword>
<keyword evidence="3" id="KW-0472">Membrane</keyword>
<dbReference type="InterPro" id="IPR051826">
    <property type="entry name" value="E3_ubiquitin-ligase_domain"/>
</dbReference>
<feature type="compositionally biased region" description="Basic and acidic residues" evidence="2">
    <location>
        <begin position="189"/>
        <end position="199"/>
    </location>
</feature>
<dbReference type="eggNOG" id="KOG4628">
    <property type="taxonomic scope" value="Eukaryota"/>
</dbReference>
<dbReference type="OMA" id="KRDYFFK"/>
<dbReference type="HOGENOM" id="CLU_032653_0_0_1"/>
<evidence type="ECO:0000256" key="2">
    <source>
        <dbReference type="SAM" id="MobiDB-lite"/>
    </source>
</evidence>
<keyword evidence="1" id="KW-0862">Zinc</keyword>
<evidence type="ECO:0000259" key="4">
    <source>
        <dbReference type="PROSITE" id="PS50089"/>
    </source>
</evidence>
<dbReference type="CDD" id="cd16473">
    <property type="entry name" value="RING-H2_RNF103"/>
    <property type="match status" value="1"/>
</dbReference>
<feature type="compositionally biased region" description="Low complexity" evidence="2">
    <location>
        <begin position="23"/>
        <end position="42"/>
    </location>
</feature>
<dbReference type="RefSeq" id="XP_001384728.2">
    <property type="nucleotide sequence ID" value="XM_001384691.1"/>
</dbReference>
<feature type="compositionally biased region" description="Polar residues" evidence="2">
    <location>
        <begin position="43"/>
        <end position="54"/>
    </location>
</feature>
<protein>
    <recommendedName>
        <fullName evidence="4">RING-type domain-containing protein</fullName>
    </recommendedName>
</protein>
<dbReference type="PROSITE" id="PS50089">
    <property type="entry name" value="ZF_RING_2"/>
    <property type="match status" value="1"/>
</dbReference>
<evidence type="ECO:0000256" key="1">
    <source>
        <dbReference type="PROSITE-ProRule" id="PRU00175"/>
    </source>
</evidence>
<feature type="region of interest" description="Disordered" evidence="2">
    <location>
        <begin position="185"/>
        <end position="240"/>
    </location>
</feature>
<organism evidence="5 6">
    <name type="scientific">Scheffersomyces stipitis (strain ATCC 58785 / CBS 6054 / NBRC 10063 / NRRL Y-11545)</name>
    <name type="common">Yeast</name>
    <name type="synonym">Pichia stipitis</name>
    <dbReference type="NCBI Taxonomy" id="322104"/>
    <lineage>
        <taxon>Eukaryota</taxon>
        <taxon>Fungi</taxon>
        <taxon>Dikarya</taxon>
        <taxon>Ascomycota</taxon>
        <taxon>Saccharomycotina</taxon>
        <taxon>Pichiomycetes</taxon>
        <taxon>Debaryomycetaceae</taxon>
        <taxon>Scheffersomyces</taxon>
    </lineage>
</organism>
<dbReference type="AlphaFoldDB" id="A3LV27"/>
<dbReference type="SMART" id="SM00184">
    <property type="entry name" value="RING"/>
    <property type="match status" value="1"/>
</dbReference>
<name>A3LV27_PICST</name>
<dbReference type="Gene3D" id="3.30.40.10">
    <property type="entry name" value="Zinc/RING finger domain, C3HC4 (zinc finger)"/>
    <property type="match status" value="1"/>
</dbReference>
<dbReference type="Proteomes" id="UP000002258">
    <property type="component" value="Chromosome 5"/>
</dbReference>
<feature type="transmembrane region" description="Helical" evidence="3">
    <location>
        <begin position="66"/>
        <end position="91"/>
    </location>
</feature>
<keyword evidence="1" id="KW-0479">Metal-binding</keyword>
<feature type="compositionally biased region" description="Low complexity" evidence="2">
    <location>
        <begin position="327"/>
        <end position="369"/>
    </location>
</feature>
<dbReference type="EMBL" id="CP000499">
    <property type="protein sequence ID" value="ABN66699.2"/>
    <property type="molecule type" value="Genomic_DNA"/>
</dbReference>
<feature type="region of interest" description="Disordered" evidence="2">
    <location>
        <begin position="325"/>
        <end position="371"/>
    </location>
</feature>
<evidence type="ECO:0000313" key="5">
    <source>
        <dbReference type="EMBL" id="ABN66699.2"/>
    </source>
</evidence>
<dbReference type="InterPro" id="IPR001841">
    <property type="entry name" value="Znf_RING"/>
</dbReference>
<feature type="compositionally biased region" description="Polar residues" evidence="2">
    <location>
        <begin position="222"/>
        <end position="236"/>
    </location>
</feature>
<feature type="region of interest" description="Disordered" evidence="2">
    <location>
        <begin position="23"/>
        <end position="54"/>
    </location>
</feature>
<dbReference type="GO" id="GO:0061630">
    <property type="term" value="F:ubiquitin protein ligase activity"/>
    <property type="evidence" value="ECO:0007669"/>
    <property type="project" value="TreeGrafter"/>
</dbReference>
<reference evidence="5 6" key="1">
    <citation type="journal article" date="2007" name="Nat. Biotechnol.">
        <title>Genome sequence of the lignocellulose-bioconverting and xylose-fermenting yeast Pichia stipitis.</title>
        <authorList>
            <person name="Jeffries T.W."/>
            <person name="Grigoriev I.V."/>
            <person name="Grimwood J."/>
            <person name="Laplaza J.M."/>
            <person name="Aerts A."/>
            <person name="Salamov A."/>
            <person name="Schmutz J."/>
            <person name="Lindquist E."/>
            <person name="Dehal P."/>
            <person name="Shapiro H."/>
            <person name="Jin Y.S."/>
            <person name="Passoth V."/>
            <person name="Richardson P.M."/>
        </authorList>
    </citation>
    <scope>NUCLEOTIDE SEQUENCE [LARGE SCALE GENOMIC DNA]</scope>
    <source>
        <strain evidence="6">ATCC 58785 / CBS 6054 / NBRC 10063 / NRRL Y-11545</strain>
    </source>
</reference>
<dbReference type="PANTHER" id="PTHR22765">
    <property type="entry name" value="RING FINGER AND PROTEASE ASSOCIATED DOMAIN-CONTAINING"/>
    <property type="match status" value="1"/>
</dbReference>